<proteinExistence type="predicted"/>
<sequence>MRGDMAILECEYELNGNGRHHYNSGGLYRKTTGTPFLSVYSNNNNNNNNDNNNDYEDSVEEESSSDSNKNNRNYMKQSSDNNRFFNQQQQQHRLNNNDNIARARMKKSKRYSNNYFSNGDYRVEQEEQKTEDDSSSFSASNLSFKNNNNNYEYPNKYSLQPQEALYSIKWYRDNEEFYRYVPKDNPPQHSYAVEGIKVDHRHSNDRRVVLRGLTLKSRGLYRCEVSAEAPNFETVSGENMMEVIYLPTRGPIIEGGEKNYDMGDLLNLTCKTGKSYPAPKLHWMINNVTVSKISS</sequence>
<organism evidence="3">
    <name type="scientific">Culicoides sonorensis</name>
    <name type="common">Biting midge</name>
    <dbReference type="NCBI Taxonomy" id="179676"/>
    <lineage>
        <taxon>Eukaryota</taxon>
        <taxon>Metazoa</taxon>
        <taxon>Ecdysozoa</taxon>
        <taxon>Arthropoda</taxon>
        <taxon>Hexapoda</taxon>
        <taxon>Insecta</taxon>
        <taxon>Pterygota</taxon>
        <taxon>Neoptera</taxon>
        <taxon>Endopterygota</taxon>
        <taxon>Diptera</taxon>
        <taxon>Nematocera</taxon>
        <taxon>Chironomoidea</taxon>
        <taxon>Ceratopogonidae</taxon>
        <taxon>Ceratopogoninae</taxon>
        <taxon>Culicoides</taxon>
        <taxon>Monoculicoides</taxon>
    </lineage>
</organism>
<feature type="domain" description="Ig-like" evidence="2">
    <location>
        <begin position="247"/>
        <end position="295"/>
    </location>
</feature>
<feature type="compositionally biased region" description="Low complexity" evidence="1">
    <location>
        <begin position="65"/>
        <end position="78"/>
    </location>
</feature>
<dbReference type="FunFam" id="2.60.40.10:FF:000437">
    <property type="entry name" value="Beat-IIIc, isoform A"/>
    <property type="match status" value="1"/>
</dbReference>
<evidence type="ECO:0000256" key="1">
    <source>
        <dbReference type="SAM" id="MobiDB-lite"/>
    </source>
</evidence>
<evidence type="ECO:0000259" key="2">
    <source>
        <dbReference type="PROSITE" id="PS50835"/>
    </source>
</evidence>
<dbReference type="PANTHER" id="PTHR21261">
    <property type="entry name" value="BEAT PROTEIN"/>
    <property type="match status" value="1"/>
</dbReference>
<accession>A0A336N3G3</accession>
<dbReference type="InterPro" id="IPR007110">
    <property type="entry name" value="Ig-like_dom"/>
</dbReference>
<feature type="compositionally biased region" description="Low complexity" evidence="1">
    <location>
        <begin position="135"/>
        <end position="145"/>
    </location>
</feature>
<dbReference type="PROSITE" id="PS50835">
    <property type="entry name" value="IG_LIKE"/>
    <property type="match status" value="2"/>
</dbReference>
<gene>
    <name evidence="3" type="primary">CSON009995</name>
</gene>
<dbReference type="EMBL" id="UFQT01004001">
    <property type="protein sequence ID" value="SSX35417.1"/>
    <property type="molecule type" value="Genomic_DNA"/>
</dbReference>
<feature type="region of interest" description="Disordered" evidence="1">
    <location>
        <begin position="38"/>
        <end position="78"/>
    </location>
</feature>
<feature type="domain" description="Ig-like" evidence="2">
    <location>
        <begin position="167"/>
        <end position="236"/>
    </location>
</feature>
<protein>
    <submittedName>
        <fullName evidence="3">CSON009995 protein</fullName>
    </submittedName>
</protein>
<dbReference type="InterPro" id="IPR013783">
    <property type="entry name" value="Ig-like_fold"/>
</dbReference>
<name>A0A336N3G3_CULSO</name>
<feature type="compositionally biased region" description="Basic and acidic residues" evidence="1">
    <location>
        <begin position="121"/>
        <end position="132"/>
    </location>
</feature>
<reference evidence="3" key="1">
    <citation type="submission" date="2018-07" db="EMBL/GenBank/DDBJ databases">
        <authorList>
            <person name="Quirk P.G."/>
            <person name="Krulwich T.A."/>
        </authorList>
    </citation>
    <scope>NUCLEOTIDE SEQUENCE</scope>
</reference>
<dbReference type="VEuPathDB" id="VectorBase:CSON009995"/>
<feature type="compositionally biased region" description="Low complexity" evidence="1">
    <location>
        <begin position="38"/>
        <end position="52"/>
    </location>
</feature>
<dbReference type="PANTHER" id="PTHR21261:SF14">
    <property type="entry name" value="BEATEN PATH IV, ISOFORM B"/>
    <property type="match status" value="1"/>
</dbReference>
<dbReference type="Gene3D" id="2.60.40.10">
    <property type="entry name" value="Immunoglobulins"/>
    <property type="match status" value="2"/>
</dbReference>
<feature type="compositionally biased region" description="Acidic residues" evidence="1">
    <location>
        <begin position="53"/>
        <end position="64"/>
    </location>
</feature>
<evidence type="ECO:0000313" key="3">
    <source>
        <dbReference type="EMBL" id="SSX35417.1"/>
    </source>
</evidence>
<feature type="region of interest" description="Disordered" evidence="1">
    <location>
        <begin position="106"/>
        <end position="145"/>
    </location>
</feature>
<dbReference type="AlphaFoldDB" id="A0A336N3G3"/>